<dbReference type="InterPro" id="IPR007434">
    <property type="entry name" value="FemAB-like"/>
</dbReference>
<dbReference type="SUPFAM" id="SSF55729">
    <property type="entry name" value="Acyl-CoA N-acyltransferases (Nat)"/>
    <property type="match status" value="1"/>
</dbReference>
<reference evidence="1 2" key="1">
    <citation type="submission" date="2020-03" db="EMBL/GenBank/DDBJ databases">
        <title>Genomic Encyclopedia of Type Strains, Phase IV (KMG-IV): sequencing the most valuable type-strain genomes for metagenomic binning, comparative biology and taxonomic classification.</title>
        <authorList>
            <person name="Goeker M."/>
        </authorList>
    </citation>
    <scope>NUCLEOTIDE SEQUENCE [LARGE SCALE GENOMIC DNA]</scope>
    <source>
        <strain evidence="1 2">DSM 19867</strain>
    </source>
</reference>
<dbReference type="PANTHER" id="PTHR47017">
    <property type="entry name" value="ACYL-COA"/>
    <property type="match status" value="1"/>
</dbReference>
<dbReference type="EMBL" id="JAASRM010000001">
    <property type="protein sequence ID" value="NIK90217.1"/>
    <property type="molecule type" value="Genomic_DNA"/>
</dbReference>
<evidence type="ECO:0000313" key="2">
    <source>
        <dbReference type="Proteomes" id="UP000570514"/>
    </source>
</evidence>
<sequence>MGIADPHPFTRYEFFEALEESRSAVPRQGWQPLHLTLEHNGNIDGILPLYLKAHSQGEYVFDHAWADALERAGGRYYPKLQSAVPFTPVTGHRLLVAQTADTHATRAALLNGGAAAVAESGCSSLHITFPKEDEWRAAETHGYLLRTDRQFHWENKGYGTFDHFLAELSSSKRKNLRKERAAVRDAGITFDWLTGSDITEAHWDKFFGFYMDTGNRKWGKPYLTRDFFSRIGQSMAEQILLIFARRGPEVIAGALNLFGEGVLFGRHWGASEYVPFLHFETCYYQAIDFAIAQKLSKVEAGAQGEHKLLRGYAPVATYSAHFIAHEGLRRAVANYLEAEREAVADNITELSAAAPFKKTD</sequence>
<organism evidence="1 2">
    <name type="scientific">Rhizomicrobium palustre</name>
    <dbReference type="NCBI Taxonomy" id="189966"/>
    <lineage>
        <taxon>Bacteria</taxon>
        <taxon>Pseudomonadati</taxon>
        <taxon>Pseudomonadota</taxon>
        <taxon>Alphaproteobacteria</taxon>
        <taxon>Micropepsales</taxon>
        <taxon>Micropepsaceae</taxon>
        <taxon>Rhizomicrobium</taxon>
    </lineage>
</organism>
<protein>
    <recommendedName>
        <fullName evidence="3">GNAT family N-acetyltransferase</fullName>
    </recommendedName>
</protein>
<proteinExistence type="predicted"/>
<accession>A0A846N587</accession>
<dbReference type="Gene3D" id="3.40.630.30">
    <property type="match status" value="1"/>
</dbReference>
<comment type="caution">
    <text evidence="1">The sequence shown here is derived from an EMBL/GenBank/DDBJ whole genome shotgun (WGS) entry which is preliminary data.</text>
</comment>
<dbReference type="InterPro" id="IPR016181">
    <property type="entry name" value="Acyl_CoA_acyltransferase"/>
</dbReference>
<dbReference type="Proteomes" id="UP000570514">
    <property type="component" value="Unassembled WGS sequence"/>
</dbReference>
<gene>
    <name evidence="1" type="ORF">FHS83_003535</name>
</gene>
<keyword evidence="2" id="KW-1185">Reference proteome</keyword>
<dbReference type="Pfam" id="PF04339">
    <property type="entry name" value="FemAB_like"/>
    <property type="match status" value="1"/>
</dbReference>
<dbReference type="PANTHER" id="PTHR47017:SF1">
    <property type="entry name" value="ACYL-COA"/>
    <property type="match status" value="1"/>
</dbReference>
<evidence type="ECO:0008006" key="3">
    <source>
        <dbReference type="Google" id="ProtNLM"/>
    </source>
</evidence>
<name>A0A846N587_9PROT</name>
<dbReference type="AlphaFoldDB" id="A0A846N587"/>
<evidence type="ECO:0000313" key="1">
    <source>
        <dbReference type="EMBL" id="NIK90217.1"/>
    </source>
</evidence>